<feature type="region of interest" description="Disordered" evidence="1">
    <location>
        <begin position="65"/>
        <end position="88"/>
    </location>
</feature>
<feature type="compositionally biased region" description="Basic and acidic residues" evidence="1">
    <location>
        <begin position="65"/>
        <end position="81"/>
    </location>
</feature>
<dbReference type="NCBIfam" id="NF046112">
    <property type="entry name" value="MSMEG_6209_Nter"/>
    <property type="match status" value="1"/>
</dbReference>
<dbReference type="Gene3D" id="1.10.8.1060">
    <property type="entry name" value="Corynebacterium glutamicum thioredoxin-dependent arsenate reductase, N-terminal domain"/>
    <property type="match status" value="1"/>
</dbReference>
<evidence type="ECO:0000313" key="3">
    <source>
        <dbReference type="Proteomes" id="UP001596435"/>
    </source>
</evidence>
<name>A0ABW2FPE9_9ACTN</name>
<sequence>MEDQESLRAATRASALREAEHRLHRRFDATTGPAAVTKAVAEARSHFDGSRVLAFIPILVERRATDTLDRLNEPRQDRTAPEPDSSAG</sequence>
<dbReference type="RefSeq" id="WP_345704530.1">
    <property type="nucleotide sequence ID" value="NZ_BAABKV010000001.1"/>
</dbReference>
<dbReference type="Proteomes" id="UP001596435">
    <property type="component" value="Unassembled WGS sequence"/>
</dbReference>
<evidence type="ECO:0000256" key="1">
    <source>
        <dbReference type="SAM" id="MobiDB-lite"/>
    </source>
</evidence>
<gene>
    <name evidence="2" type="ORF">ACFQMG_06165</name>
</gene>
<evidence type="ECO:0000313" key="2">
    <source>
        <dbReference type="EMBL" id="MFC7179146.1"/>
    </source>
</evidence>
<organism evidence="2 3">
    <name type="scientific">Kitasatospora paranensis</name>
    <dbReference type="NCBI Taxonomy" id="258053"/>
    <lineage>
        <taxon>Bacteria</taxon>
        <taxon>Bacillati</taxon>
        <taxon>Actinomycetota</taxon>
        <taxon>Actinomycetes</taxon>
        <taxon>Kitasatosporales</taxon>
        <taxon>Streptomycetaceae</taxon>
        <taxon>Kitasatospora</taxon>
    </lineage>
</organism>
<accession>A0ABW2FPE9</accession>
<keyword evidence="3" id="KW-1185">Reference proteome</keyword>
<proteinExistence type="predicted"/>
<protein>
    <submittedName>
        <fullName evidence="2">Three-helix bundle dimerization domain-containing protein</fullName>
    </submittedName>
</protein>
<comment type="caution">
    <text evidence="2">The sequence shown here is derived from an EMBL/GenBank/DDBJ whole genome shotgun (WGS) entry which is preliminary data.</text>
</comment>
<reference evidence="3" key="1">
    <citation type="journal article" date="2019" name="Int. J. Syst. Evol. Microbiol.">
        <title>The Global Catalogue of Microorganisms (GCM) 10K type strain sequencing project: providing services to taxonomists for standard genome sequencing and annotation.</title>
        <authorList>
            <consortium name="The Broad Institute Genomics Platform"/>
            <consortium name="The Broad Institute Genome Sequencing Center for Infectious Disease"/>
            <person name="Wu L."/>
            <person name="Ma J."/>
        </authorList>
    </citation>
    <scope>NUCLEOTIDE SEQUENCE [LARGE SCALE GENOMIC DNA]</scope>
    <source>
        <strain evidence="3">CGMCC 1.12859</strain>
    </source>
</reference>
<dbReference type="EMBL" id="JBHTAJ010000008">
    <property type="protein sequence ID" value="MFC7179146.1"/>
    <property type="molecule type" value="Genomic_DNA"/>
</dbReference>